<dbReference type="EMBL" id="MN013081">
    <property type="protein sequence ID" value="QEG12901.1"/>
    <property type="molecule type" value="Genomic_DNA"/>
</dbReference>
<organism evidence="1 2">
    <name type="scientific">Klebsiella phage vB_KpnM_Potts1</name>
    <dbReference type="NCBI Taxonomy" id="2591366"/>
    <lineage>
        <taxon>Viruses</taxon>
        <taxon>Duplodnaviria</taxon>
        <taxon>Heunggongvirae</taxon>
        <taxon>Uroviricota</taxon>
        <taxon>Caudoviricetes</taxon>
        <taxon>Marfavirus</taxon>
        <taxon>Marfavirus F48</taxon>
    </lineage>
</organism>
<proteinExistence type="predicted"/>
<evidence type="ECO:0000313" key="1">
    <source>
        <dbReference type="EMBL" id="QEG12901.1"/>
    </source>
</evidence>
<accession>A0A5B9NN99</accession>
<sequence length="31" mass="3526">MKILTDWECKYCGGGLWQLGGRCFKCGMRQG</sequence>
<dbReference type="Proteomes" id="UP000323544">
    <property type="component" value="Segment"/>
</dbReference>
<reference evidence="1 2" key="1">
    <citation type="submission" date="2019-04" db="EMBL/GenBank/DDBJ databases">
        <authorList>
            <person name="Potts E."/>
            <person name="Thurgood T.L."/>
            <person name="Sharma R."/>
            <person name="Urrea L."/>
            <person name="Arens D.K."/>
            <person name="Kruger J.L."/>
            <person name="Thompson D.W."/>
            <person name="Grose J.H."/>
        </authorList>
    </citation>
    <scope>NUCLEOTIDE SEQUENCE [LARGE SCALE GENOMIC DNA]</scope>
</reference>
<evidence type="ECO:0000313" key="2">
    <source>
        <dbReference type="Proteomes" id="UP000323544"/>
    </source>
</evidence>
<name>A0A5B9NN99_9CAUD</name>
<gene>
    <name evidence="1" type="ORF">POTTS_174</name>
</gene>
<protein>
    <submittedName>
        <fullName evidence="1">Uncharacterized protein</fullName>
    </submittedName>
</protein>